<feature type="transmembrane region" description="Helical" evidence="1">
    <location>
        <begin position="183"/>
        <end position="201"/>
    </location>
</feature>
<dbReference type="Proteomes" id="UP000807342">
    <property type="component" value="Unassembled WGS sequence"/>
</dbReference>
<sequence length="253" mass="29188">MALDWLLTFELEVSLIWKARWNTSKILYLLARYLPFIDTSVVMYHQFGNALPVTVCKITYEYAAWMFIVGMACAELILTLRTWAVWEKDKRLTYGLPVLFGATWMTGFFIMGFYLRSTIHQASPVPQVLGCIVRDTSAILSACYILLMAYDACILFLMIIRGISVFRSGGDSRFMRVVYRDGIIYYIYLFGLSLFNTVVILKLPSDYVNLLVMVERVMHSVLACRVILHIRHQGRVQQWTRQFGESSRSLVPA</sequence>
<dbReference type="Pfam" id="PF20151">
    <property type="entry name" value="DUF6533"/>
    <property type="match status" value="1"/>
</dbReference>
<organism evidence="3 4">
    <name type="scientific">Macrolepiota fuliginosa MF-IS2</name>
    <dbReference type="NCBI Taxonomy" id="1400762"/>
    <lineage>
        <taxon>Eukaryota</taxon>
        <taxon>Fungi</taxon>
        <taxon>Dikarya</taxon>
        <taxon>Basidiomycota</taxon>
        <taxon>Agaricomycotina</taxon>
        <taxon>Agaricomycetes</taxon>
        <taxon>Agaricomycetidae</taxon>
        <taxon>Agaricales</taxon>
        <taxon>Agaricineae</taxon>
        <taxon>Agaricaceae</taxon>
        <taxon>Macrolepiota</taxon>
    </lineage>
</organism>
<protein>
    <recommendedName>
        <fullName evidence="2">DUF6533 domain-containing protein</fullName>
    </recommendedName>
</protein>
<name>A0A9P5XB74_9AGAR</name>
<keyword evidence="1" id="KW-0472">Membrane</keyword>
<evidence type="ECO:0000259" key="2">
    <source>
        <dbReference type="Pfam" id="PF20151"/>
    </source>
</evidence>
<feature type="transmembrane region" description="Helical" evidence="1">
    <location>
        <begin position="92"/>
        <end position="115"/>
    </location>
</feature>
<feature type="domain" description="DUF6533" evidence="2">
    <location>
        <begin position="2"/>
        <end position="37"/>
    </location>
</feature>
<dbReference type="InterPro" id="IPR045340">
    <property type="entry name" value="DUF6533"/>
</dbReference>
<gene>
    <name evidence="3" type="ORF">P691DRAFT_801270</name>
</gene>
<evidence type="ECO:0000256" key="1">
    <source>
        <dbReference type="SAM" id="Phobius"/>
    </source>
</evidence>
<evidence type="ECO:0000313" key="3">
    <source>
        <dbReference type="EMBL" id="KAF9448157.1"/>
    </source>
</evidence>
<keyword evidence="4" id="KW-1185">Reference proteome</keyword>
<accession>A0A9P5XB74</accession>
<feature type="transmembrane region" description="Helical" evidence="1">
    <location>
        <begin position="62"/>
        <end position="80"/>
    </location>
</feature>
<feature type="transmembrane region" description="Helical" evidence="1">
    <location>
        <begin position="26"/>
        <end position="47"/>
    </location>
</feature>
<dbReference type="OrthoDB" id="2958007at2759"/>
<proteinExistence type="predicted"/>
<evidence type="ECO:0000313" key="4">
    <source>
        <dbReference type="Proteomes" id="UP000807342"/>
    </source>
</evidence>
<keyword evidence="1" id="KW-0812">Transmembrane</keyword>
<feature type="transmembrane region" description="Helical" evidence="1">
    <location>
        <begin position="138"/>
        <end position="163"/>
    </location>
</feature>
<reference evidence="3" key="1">
    <citation type="submission" date="2020-11" db="EMBL/GenBank/DDBJ databases">
        <authorList>
            <consortium name="DOE Joint Genome Institute"/>
            <person name="Ahrendt S."/>
            <person name="Riley R."/>
            <person name="Andreopoulos W."/>
            <person name="Labutti K."/>
            <person name="Pangilinan J."/>
            <person name="Ruiz-Duenas F.J."/>
            <person name="Barrasa J.M."/>
            <person name="Sanchez-Garcia M."/>
            <person name="Camarero S."/>
            <person name="Miyauchi S."/>
            <person name="Serrano A."/>
            <person name="Linde D."/>
            <person name="Babiker R."/>
            <person name="Drula E."/>
            <person name="Ayuso-Fernandez I."/>
            <person name="Pacheco R."/>
            <person name="Padilla G."/>
            <person name="Ferreira P."/>
            <person name="Barriuso J."/>
            <person name="Kellner H."/>
            <person name="Castanera R."/>
            <person name="Alfaro M."/>
            <person name="Ramirez L."/>
            <person name="Pisabarro A.G."/>
            <person name="Kuo A."/>
            <person name="Tritt A."/>
            <person name="Lipzen A."/>
            <person name="He G."/>
            <person name="Yan M."/>
            <person name="Ng V."/>
            <person name="Cullen D."/>
            <person name="Martin F."/>
            <person name="Rosso M.-N."/>
            <person name="Henrissat B."/>
            <person name="Hibbett D."/>
            <person name="Martinez A.T."/>
            <person name="Grigoriev I.V."/>
        </authorList>
    </citation>
    <scope>NUCLEOTIDE SEQUENCE</scope>
    <source>
        <strain evidence="3">MF-IS2</strain>
    </source>
</reference>
<dbReference type="AlphaFoldDB" id="A0A9P5XB74"/>
<dbReference type="EMBL" id="MU151171">
    <property type="protein sequence ID" value="KAF9448157.1"/>
    <property type="molecule type" value="Genomic_DNA"/>
</dbReference>
<keyword evidence="1" id="KW-1133">Transmembrane helix</keyword>
<comment type="caution">
    <text evidence="3">The sequence shown here is derived from an EMBL/GenBank/DDBJ whole genome shotgun (WGS) entry which is preliminary data.</text>
</comment>